<gene>
    <name evidence="3" type="ORF">TCIL3000_10_5830</name>
</gene>
<dbReference type="PANTHER" id="PTHR13561">
    <property type="entry name" value="DNA REPLICATION REGULATOR DPB11-RELATED"/>
    <property type="match status" value="1"/>
</dbReference>
<dbReference type="InterPro" id="IPR001357">
    <property type="entry name" value="BRCT_dom"/>
</dbReference>
<dbReference type="InterPro" id="IPR036420">
    <property type="entry name" value="BRCT_dom_sf"/>
</dbReference>
<evidence type="ECO:0000313" key="3">
    <source>
        <dbReference type="EMBL" id="CCC93817.1"/>
    </source>
</evidence>
<dbReference type="SUPFAM" id="SSF52113">
    <property type="entry name" value="BRCT domain"/>
    <property type="match status" value="2"/>
</dbReference>
<dbReference type="EMBL" id="HE575323">
    <property type="protein sequence ID" value="CCC93817.1"/>
    <property type="molecule type" value="Genomic_DNA"/>
</dbReference>
<dbReference type="GO" id="GO:0033314">
    <property type="term" value="P:mitotic DNA replication checkpoint signaling"/>
    <property type="evidence" value="ECO:0007669"/>
    <property type="project" value="TreeGrafter"/>
</dbReference>
<dbReference type="Pfam" id="PF00533">
    <property type="entry name" value="BRCT"/>
    <property type="match status" value="1"/>
</dbReference>
<organism evidence="3">
    <name type="scientific">Trypanosoma congolense (strain IL3000)</name>
    <dbReference type="NCBI Taxonomy" id="1068625"/>
    <lineage>
        <taxon>Eukaryota</taxon>
        <taxon>Discoba</taxon>
        <taxon>Euglenozoa</taxon>
        <taxon>Kinetoplastea</taxon>
        <taxon>Metakinetoplastina</taxon>
        <taxon>Trypanosomatida</taxon>
        <taxon>Trypanosomatidae</taxon>
        <taxon>Trypanosoma</taxon>
        <taxon>Nannomonas</taxon>
    </lineage>
</organism>
<dbReference type="AlphaFoldDB" id="G0UWQ1"/>
<accession>G0UWQ1</accession>
<dbReference type="PANTHER" id="PTHR13561:SF20">
    <property type="entry name" value="DNA TOPOISOMERASE 2-BINDING PROTEIN 1"/>
    <property type="match status" value="1"/>
</dbReference>
<proteinExistence type="predicted"/>
<name>G0UWQ1_TRYCI</name>
<dbReference type="GO" id="GO:0007095">
    <property type="term" value="P:mitotic G2 DNA damage checkpoint signaling"/>
    <property type="evidence" value="ECO:0007669"/>
    <property type="project" value="TreeGrafter"/>
</dbReference>
<evidence type="ECO:0000259" key="2">
    <source>
        <dbReference type="PROSITE" id="PS50172"/>
    </source>
</evidence>
<feature type="domain" description="BRCT" evidence="2">
    <location>
        <begin position="1"/>
        <end position="89"/>
    </location>
</feature>
<dbReference type="SMART" id="SM00292">
    <property type="entry name" value="BRCT"/>
    <property type="match status" value="2"/>
</dbReference>
<feature type="domain" description="BRCT" evidence="2">
    <location>
        <begin position="91"/>
        <end position="199"/>
    </location>
</feature>
<keyword evidence="1" id="KW-0677">Repeat</keyword>
<sequence>MKRGFFDGFVFVVSSDVPEDVRSLICICGGVVSGLMKASTTHGLVVGRSQEDLPCAAELRGLRLPILRTSWVRACVAASRLLPMKGSHVVYDPYLFEGLRFTTTLLPRNLKEQFAALIVFLGGSYSPQLTTWTDVVLVGVRSFKQKEKDDPTAADGVRRRDLSMPAGCSAKWEEALKRSVPCVDVEWFETCITTGRLQPLSFCS</sequence>
<protein>
    <recommendedName>
        <fullName evidence="2">BRCT domain-containing protein</fullName>
    </recommendedName>
</protein>
<dbReference type="Gene3D" id="3.40.50.10190">
    <property type="entry name" value="BRCT domain"/>
    <property type="match status" value="2"/>
</dbReference>
<dbReference type="VEuPathDB" id="TriTrypDB:TcIL3000_10_5830"/>
<dbReference type="GO" id="GO:0006270">
    <property type="term" value="P:DNA replication initiation"/>
    <property type="evidence" value="ECO:0007669"/>
    <property type="project" value="TreeGrafter"/>
</dbReference>
<dbReference type="PROSITE" id="PS50172">
    <property type="entry name" value="BRCT"/>
    <property type="match status" value="2"/>
</dbReference>
<reference evidence="3" key="1">
    <citation type="journal article" date="2012" name="Proc. Natl. Acad. Sci. U.S.A.">
        <title>Antigenic diversity is generated by distinct evolutionary mechanisms in African trypanosome species.</title>
        <authorList>
            <person name="Jackson A.P."/>
            <person name="Berry A."/>
            <person name="Aslett M."/>
            <person name="Allison H.C."/>
            <person name="Burton P."/>
            <person name="Vavrova-Anderson J."/>
            <person name="Brown R."/>
            <person name="Browne H."/>
            <person name="Corton N."/>
            <person name="Hauser H."/>
            <person name="Gamble J."/>
            <person name="Gilderthorp R."/>
            <person name="Marcello L."/>
            <person name="McQuillan J."/>
            <person name="Otto T.D."/>
            <person name="Quail M.A."/>
            <person name="Sanders M.J."/>
            <person name="van Tonder A."/>
            <person name="Ginger M.L."/>
            <person name="Field M.C."/>
            <person name="Barry J.D."/>
            <person name="Hertz-Fowler C."/>
            <person name="Berriman M."/>
        </authorList>
    </citation>
    <scope>NUCLEOTIDE SEQUENCE</scope>
    <source>
        <strain evidence="3">IL3000</strain>
    </source>
</reference>
<evidence type="ECO:0000256" key="1">
    <source>
        <dbReference type="ARBA" id="ARBA00022737"/>
    </source>
</evidence>
<dbReference type="CDD" id="cd00027">
    <property type="entry name" value="BRCT"/>
    <property type="match status" value="1"/>
</dbReference>
<dbReference type="Pfam" id="PF16589">
    <property type="entry name" value="BRCT_2"/>
    <property type="match status" value="1"/>
</dbReference>